<evidence type="ECO:0000256" key="1">
    <source>
        <dbReference type="SAM" id="MobiDB-lite"/>
    </source>
</evidence>
<dbReference type="AlphaFoldDB" id="A0A7G2E7S4"/>
<sequence length="1010" mass="112759">MSAPTTRSVPLHRSRCASNASCPAIWFLGFSFMGPITIVGPFPLRPKPIFCDPSPLPIKPRFVSFCNLQSLSQCRRRFSVLSGHGHHLNGESPSLLCSCKQSLRTLVLGLCRAMLYVCFLKSLGLVLMRPICRRCDAGHQSPLSKYFMPTSISTNFKNIPTIFPSRVWIKLPDYKLCVEFLNLLGRYGLLVREDPPVLLRYRINLSTPRRSFSLYQNLVRTFAKALLSVVLLVPTRLLSLVPLLTLLRLVTVTTFSLAALFVEELSTILDLTSAMAMVVRLVRGEWKRDEYGCYEHVAELDGLCLAVKLRERDTFAKVVTVIWQRANPIPILDDEDMTLFMAIRSDLEEVHLKVKIIRKMLGASTVNSHRSVLDMGNMTSETISDKYWNSSETRAAWDSAVTRMLYGIVSGNSVTGDVGLAKYGAGPHIVRGGGIIIRENTGETGVGSVAPRTLTQGHPSATAKGKERVLDEESINDLEFAVWRKNQQEVMLREMEEREIRLVSSTVGQLVTTPAKTTDNDVRGQTSSNPEEAIRLTLGNAAPVADVVSVVALSSTDSTFKTPAKSISFSSEDLMDEDEVSSNNCLARIGEDEVAHYYSDPDGPLCMAPMNTPKMSRVNNIVRGEIVATEAQVNELNTHVRRRLADIERNTSANNYLHRALKDADYEGDNIFIGRLFKNKEDCATKLAIHAIRRKFNFITAKSCPNIVLAVCVSHTCPWRVYATKLEDSERFEIKCATQQHTCSVDARGDFHKQASTAVIGQLMRTKYLGVGKGPRSNELRKMLRDEFSLNVSYWKAWRAREISMDNAMGSAMGSYALVQPYFKLLMETNPNSLVYPMSSHAACVVHLKRNIVSIFKSEGLSFLVASAARAYRPSDFNRIFAEGIPAANYSLFPCHSSGNKIRDPCRNNGRRPPHHPISEISVQGDDHARPEHGYTGTFPSDVGGGKLAPPYVRRPPGRPRKRRLFSRGEFKKKSSKRCSRCRTMGHNRATCRGPISKDQEIFPVYTYGI</sequence>
<name>A0A7G2E7S4_ARATH</name>
<evidence type="ECO:0000259" key="2">
    <source>
        <dbReference type="Pfam" id="PF03108"/>
    </source>
</evidence>
<feature type="region of interest" description="Disordered" evidence="1">
    <location>
        <begin position="946"/>
        <end position="970"/>
    </location>
</feature>
<feature type="domain" description="Transposase MuDR plant" evidence="2">
    <location>
        <begin position="671"/>
        <end position="734"/>
    </location>
</feature>
<feature type="compositionally biased region" description="Basic residues" evidence="1">
    <location>
        <begin position="956"/>
        <end position="966"/>
    </location>
</feature>
<accession>A0A7G2E7S4</accession>
<gene>
    <name evidence="3" type="ORF">AT9943_LOCUS6500</name>
</gene>
<dbReference type="Pfam" id="PF03108">
    <property type="entry name" value="DBD_Tnp_Mut"/>
    <property type="match status" value="1"/>
</dbReference>
<evidence type="ECO:0000313" key="3">
    <source>
        <dbReference type="EMBL" id="CAD5318264.1"/>
    </source>
</evidence>
<reference evidence="3 4" key="1">
    <citation type="submission" date="2020-09" db="EMBL/GenBank/DDBJ databases">
        <authorList>
            <person name="Ashkenazy H."/>
        </authorList>
    </citation>
    <scope>NUCLEOTIDE SEQUENCE [LARGE SCALE GENOMIC DNA]</scope>
    <source>
        <strain evidence="4">cv. Cdm-0</strain>
    </source>
</reference>
<dbReference type="PANTHER" id="PTHR31973:SF187">
    <property type="entry name" value="MUTATOR TRANSPOSASE MUDRA PROTEIN"/>
    <property type="match status" value="1"/>
</dbReference>
<dbReference type="InterPro" id="IPR004332">
    <property type="entry name" value="Transposase_MuDR"/>
</dbReference>
<dbReference type="EMBL" id="LR881467">
    <property type="protein sequence ID" value="CAD5318264.1"/>
    <property type="molecule type" value="Genomic_DNA"/>
</dbReference>
<dbReference type="PANTHER" id="PTHR31973">
    <property type="entry name" value="POLYPROTEIN, PUTATIVE-RELATED"/>
    <property type="match status" value="1"/>
</dbReference>
<proteinExistence type="predicted"/>
<organism evidence="3 4">
    <name type="scientific">Arabidopsis thaliana</name>
    <name type="common">Mouse-ear cress</name>
    <dbReference type="NCBI Taxonomy" id="3702"/>
    <lineage>
        <taxon>Eukaryota</taxon>
        <taxon>Viridiplantae</taxon>
        <taxon>Streptophyta</taxon>
        <taxon>Embryophyta</taxon>
        <taxon>Tracheophyta</taxon>
        <taxon>Spermatophyta</taxon>
        <taxon>Magnoliopsida</taxon>
        <taxon>eudicotyledons</taxon>
        <taxon>Gunneridae</taxon>
        <taxon>Pentapetalae</taxon>
        <taxon>rosids</taxon>
        <taxon>malvids</taxon>
        <taxon>Brassicales</taxon>
        <taxon>Brassicaceae</taxon>
        <taxon>Camelineae</taxon>
        <taxon>Arabidopsis</taxon>
    </lineage>
</organism>
<protein>
    <submittedName>
        <fullName evidence="3">(thale cress) hypothetical protein</fullName>
    </submittedName>
</protein>
<evidence type="ECO:0000313" key="4">
    <source>
        <dbReference type="Proteomes" id="UP000516314"/>
    </source>
</evidence>
<dbReference type="Proteomes" id="UP000516314">
    <property type="component" value="Chromosome 2"/>
</dbReference>